<accession>R9APD7</accession>
<feature type="region of interest" description="Disordered" evidence="1">
    <location>
        <begin position="493"/>
        <end position="564"/>
    </location>
</feature>
<organism evidence="2 3">
    <name type="scientific">Wallemia ichthyophaga (strain EXF-994 / CBS 113033)</name>
    <dbReference type="NCBI Taxonomy" id="1299270"/>
    <lineage>
        <taxon>Eukaryota</taxon>
        <taxon>Fungi</taxon>
        <taxon>Dikarya</taxon>
        <taxon>Basidiomycota</taxon>
        <taxon>Wallemiomycotina</taxon>
        <taxon>Wallemiomycetes</taxon>
        <taxon>Wallemiales</taxon>
        <taxon>Wallemiaceae</taxon>
        <taxon>Wallemia</taxon>
    </lineage>
</organism>
<dbReference type="eggNOG" id="ENOG502QWF8">
    <property type="taxonomic scope" value="Eukaryota"/>
</dbReference>
<gene>
    <name evidence="2" type="ORF">J056_002126</name>
</gene>
<keyword evidence="3" id="KW-1185">Reference proteome</keyword>
<feature type="compositionally biased region" description="Basic and acidic residues" evidence="1">
    <location>
        <begin position="45"/>
        <end position="62"/>
    </location>
</feature>
<feature type="compositionally biased region" description="Low complexity" evidence="1">
    <location>
        <begin position="515"/>
        <end position="530"/>
    </location>
</feature>
<feature type="region of interest" description="Disordered" evidence="1">
    <location>
        <begin position="25"/>
        <end position="151"/>
    </location>
</feature>
<dbReference type="OrthoDB" id="2538408at2759"/>
<dbReference type="HOGENOM" id="CLU_414576_0_0_1"/>
<dbReference type="AlphaFoldDB" id="R9APD7"/>
<feature type="compositionally biased region" description="Low complexity" evidence="1">
    <location>
        <begin position="641"/>
        <end position="650"/>
    </location>
</feature>
<dbReference type="EMBL" id="KE007225">
    <property type="protein sequence ID" value="EOR04048.1"/>
    <property type="molecule type" value="Genomic_DNA"/>
</dbReference>
<feature type="region of interest" description="Disordered" evidence="1">
    <location>
        <begin position="606"/>
        <end position="662"/>
    </location>
</feature>
<name>R9APD7_WALI9</name>
<feature type="compositionally biased region" description="Basic residues" evidence="1">
    <location>
        <begin position="615"/>
        <end position="632"/>
    </location>
</feature>
<reference evidence="3" key="1">
    <citation type="journal article" date="2013" name="BMC Genomics">
        <title>Genome and transcriptome sequencing of the halophilic fungus Wallemia ichthyophaga: haloadaptations present and absent.</title>
        <authorList>
            <person name="Zajc J."/>
            <person name="Liu Y."/>
            <person name="Dai W."/>
            <person name="Yang Z."/>
            <person name="Hu J."/>
            <person name="Gostincar C."/>
            <person name="Gunde-Cimerman N."/>
        </authorList>
    </citation>
    <scope>NUCLEOTIDE SEQUENCE [LARGE SCALE GENOMIC DNA]</scope>
    <source>
        <strain evidence="3">EXF-994 / CBS 113033</strain>
    </source>
</reference>
<feature type="compositionally biased region" description="Acidic residues" evidence="1">
    <location>
        <begin position="137"/>
        <end position="151"/>
    </location>
</feature>
<evidence type="ECO:0000313" key="3">
    <source>
        <dbReference type="Proteomes" id="UP000014064"/>
    </source>
</evidence>
<dbReference type="STRING" id="1299270.R9APD7"/>
<sequence length="662" mass="74188">MSDFQVQVDPKNKILNEDGEPVVEIREDVAEPKKKIKTGVTEPLDYDRDDEKVSRQRIERLKGVLGDDFQVNSEPEKTSRKSVRFNESVELNEGDSEAREKPSNKTSAYKGAVGDNVIEREAQPQPQPQPSRRSKEPDEETSTSDEDLDFYEDDDDALDIEADLIHQQLAVAYHSKRNSMMDYSSDAWNQEVVPDNANLVGNAPPKSRFEPYSRRSYSDKMINEQGDEEQVSIMIPRLIPGMKMGKYQHDQGVITADEPDDWDEHTEEAKQMLEQLRMGNREELPQIVKPESRELYTNRTHQAAPKHLPTISITPHGHPHRVLYNFVHTQLNAENYLLTPSKNGDLCVAKLSLGSDNRSVSCEASRNLKWFISNAGVMNPVYKVSLPNPSLDGDDLPLFQISKPNPNANFWSLFYFVFGGYQIPPKRIEFGKITKSTNKDKQNEFKIAITGKTSEEKAVWQTLGEGNEDAVEWVILCTILNLLDDEIKKSPSEIPIMQPQSKTSSLNRKPSQAPSAASTTSATSAASATSYMGAPGHYQQPGAPSVMTPPRPVVSPRPMVSARPVAPRPVAPVVAAAPPQNSRMVSQRTPQLAPIGFAPGGMPMPIPMQMPVSNHSKHSQHSQHSHHPHHQNPPHPHPQQPHRMPQQAMPPRMPSRELYKSR</sequence>
<evidence type="ECO:0000313" key="2">
    <source>
        <dbReference type="EMBL" id="EOR04048.1"/>
    </source>
</evidence>
<protein>
    <submittedName>
        <fullName evidence="2">Uncharacterized protein</fullName>
    </submittedName>
</protein>
<dbReference type="Proteomes" id="UP000014064">
    <property type="component" value="Unassembled WGS sequence"/>
</dbReference>
<dbReference type="KEGG" id="wic:J056_002126"/>
<proteinExistence type="predicted"/>
<feature type="compositionally biased region" description="Polar residues" evidence="1">
    <location>
        <begin position="498"/>
        <end position="514"/>
    </location>
</feature>
<evidence type="ECO:0000256" key="1">
    <source>
        <dbReference type="SAM" id="MobiDB-lite"/>
    </source>
</evidence>
<dbReference type="GeneID" id="20375078"/>
<dbReference type="RefSeq" id="XP_009266265.1">
    <property type="nucleotide sequence ID" value="XM_009267990.1"/>
</dbReference>